<dbReference type="KEGG" id="lbc:LACBIDRAFT_313577"/>
<evidence type="ECO:0000313" key="2">
    <source>
        <dbReference type="EMBL" id="EDR11422.1"/>
    </source>
</evidence>
<feature type="compositionally biased region" description="Low complexity" evidence="1">
    <location>
        <begin position="267"/>
        <end position="277"/>
    </location>
</feature>
<organism evidence="3">
    <name type="scientific">Laccaria bicolor (strain S238N-H82 / ATCC MYA-4686)</name>
    <name type="common">Bicoloured deceiver</name>
    <name type="synonym">Laccaria laccata var. bicolor</name>
    <dbReference type="NCBI Taxonomy" id="486041"/>
    <lineage>
        <taxon>Eukaryota</taxon>
        <taxon>Fungi</taxon>
        <taxon>Dikarya</taxon>
        <taxon>Basidiomycota</taxon>
        <taxon>Agaricomycotina</taxon>
        <taxon>Agaricomycetes</taxon>
        <taxon>Agaricomycetidae</taxon>
        <taxon>Agaricales</taxon>
        <taxon>Agaricineae</taxon>
        <taxon>Hydnangiaceae</taxon>
        <taxon>Laccaria</taxon>
    </lineage>
</organism>
<evidence type="ECO:0000313" key="3">
    <source>
        <dbReference type="Proteomes" id="UP000001194"/>
    </source>
</evidence>
<dbReference type="Proteomes" id="UP000001194">
    <property type="component" value="Unassembled WGS sequence"/>
</dbReference>
<feature type="region of interest" description="Disordered" evidence="1">
    <location>
        <begin position="170"/>
        <end position="220"/>
    </location>
</feature>
<feature type="region of interest" description="Disordered" evidence="1">
    <location>
        <begin position="241"/>
        <end position="320"/>
    </location>
</feature>
<sequence>MSSLSDQIDRLSQCACSIKDTTLGALKTNNPFTAAVLTTQLGDLIRDIDPSELGLFNLVPSSDAEIKRVKFTGSTPLRKATRRDDKPPEIDPEVYAQAALKCIDQYQSVRSMPRARSQVSAILDRLSLVRENIEALNVTLQQIRVTDTPSIKAQITEQDYKVKQLQTRMNELSKRKKHAAMPRQHAVPRQTTNPTTIELENDDSTSSPHEDRHNHTPAEASRILRFSDDLLMDEQVDFGDTSSTSFVSALPEESTRDDMPEDPLELPTVPVTGTPTVDKSSRSSNVEMAVSPTMPTSPVSSAPSLPKIQNMNPSDRPHKSGRIRVNTEVERIVSKIWMTVGDIIMPGSSFSPGSPPSAKDTIAHLQELCNLPPQLDSPGPSSVSTSSTPQTHSPSLQQILTAYLLVSLLSAPPQYSMPLNKVKDSLAAKAKSGGISVGMLGQGTSRVLYGCVAKRLVKVERGGGEQTVKFDI</sequence>
<dbReference type="HOGENOM" id="CLU_035832_0_0_1"/>
<gene>
    <name evidence="2" type="ORF">LACBIDRAFT_313577</name>
</gene>
<feature type="region of interest" description="Disordered" evidence="1">
    <location>
        <begin position="370"/>
        <end position="393"/>
    </location>
</feature>
<feature type="compositionally biased region" description="Low complexity" evidence="1">
    <location>
        <begin position="377"/>
        <end position="393"/>
    </location>
</feature>
<accession>B0D0B1</accession>
<keyword evidence="3" id="KW-1185">Reference proteome</keyword>
<proteinExistence type="predicted"/>
<feature type="compositionally biased region" description="Low complexity" evidence="1">
    <location>
        <begin position="289"/>
        <end position="304"/>
    </location>
</feature>
<dbReference type="InParanoid" id="B0D0B1"/>
<evidence type="ECO:0000256" key="1">
    <source>
        <dbReference type="SAM" id="MobiDB-lite"/>
    </source>
</evidence>
<dbReference type="OrthoDB" id="3262547at2759"/>
<dbReference type="AlphaFoldDB" id="B0D0B1"/>
<reference evidence="2 3" key="1">
    <citation type="journal article" date="2008" name="Nature">
        <title>The genome of Laccaria bicolor provides insights into mycorrhizal symbiosis.</title>
        <authorList>
            <person name="Martin F."/>
            <person name="Aerts A."/>
            <person name="Ahren D."/>
            <person name="Brun A."/>
            <person name="Danchin E.G.J."/>
            <person name="Duchaussoy F."/>
            <person name="Gibon J."/>
            <person name="Kohler A."/>
            <person name="Lindquist E."/>
            <person name="Pereda V."/>
            <person name="Salamov A."/>
            <person name="Shapiro H.J."/>
            <person name="Wuyts J."/>
            <person name="Blaudez D."/>
            <person name="Buee M."/>
            <person name="Brokstein P."/>
            <person name="Canbaeck B."/>
            <person name="Cohen D."/>
            <person name="Courty P.E."/>
            <person name="Coutinho P.M."/>
            <person name="Delaruelle C."/>
            <person name="Detter J.C."/>
            <person name="Deveau A."/>
            <person name="DiFazio S."/>
            <person name="Duplessis S."/>
            <person name="Fraissinet-Tachet L."/>
            <person name="Lucic E."/>
            <person name="Frey-Klett P."/>
            <person name="Fourrey C."/>
            <person name="Feussner I."/>
            <person name="Gay G."/>
            <person name="Grimwood J."/>
            <person name="Hoegger P.J."/>
            <person name="Jain P."/>
            <person name="Kilaru S."/>
            <person name="Labbe J."/>
            <person name="Lin Y.C."/>
            <person name="Legue V."/>
            <person name="Le Tacon F."/>
            <person name="Marmeisse R."/>
            <person name="Melayah D."/>
            <person name="Montanini B."/>
            <person name="Muratet M."/>
            <person name="Nehls U."/>
            <person name="Niculita-Hirzel H."/>
            <person name="Oudot-Le Secq M.P."/>
            <person name="Peter M."/>
            <person name="Quesneville H."/>
            <person name="Rajashekar B."/>
            <person name="Reich M."/>
            <person name="Rouhier N."/>
            <person name="Schmutz J."/>
            <person name="Yin T."/>
            <person name="Chalot M."/>
            <person name="Henrissat B."/>
            <person name="Kuees U."/>
            <person name="Lucas S."/>
            <person name="Van de Peer Y."/>
            <person name="Podila G.K."/>
            <person name="Polle A."/>
            <person name="Pukkila P.J."/>
            <person name="Richardson P.M."/>
            <person name="Rouze P."/>
            <person name="Sanders I.R."/>
            <person name="Stajich J.E."/>
            <person name="Tunlid A."/>
            <person name="Tuskan G."/>
            <person name="Grigoriev I.V."/>
        </authorList>
    </citation>
    <scope>NUCLEOTIDE SEQUENCE [LARGE SCALE GENOMIC DNA]</scope>
    <source>
        <strain evidence="3">S238N-H82 / ATCC MYA-4686</strain>
    </source>
</reference>
<name>B0D0B1_LACBS</name>
<feature type="compositionally biased region" description="Polar residues" evidence="1">
    <location>
        <begin position="189"/>
        <end position="198"/>
    </location>
</feature>
<dbReference type="RefSeq" id="XP_001877319.1">
    <property type="nucleotide sequence ID" value="XM_001877284.1"/>
</dbReference>
<protein>
    <submittedName>
        <fullName evidence="2">Predicted protein</fullName>
    </submittedName>
</protein>
<dbReference type="EMBL" id="DS547095">
    <property type="protein sequence ID" value="EDR11422.1"/>
    <property type="molecule type" value="Genomic_DNA"/>
</dbReference>
<dbReference type="GeneID" id="6073009"/>